<geneLocation type="plasmid" evidence="1">
    <name>pH8NP2</name>
</geneLocation>
<name>A0A2S1FJB7_9BURK</name>
<dbReference type="GO" id="GO:0006355">
    <property type="term" value="P:regulation of DNA-templated transcription"/>
    <property type="evidence" value="ECO:0007669"/>
    <property type="project" value="InterPro"/>
</dbReference>
<gene>
    <name evidence="1" type="ORF">pH8NP2_p013</name>
</gene>
<protein>
    <submittedName>
        <fullName evidence="1">Uncharacterized protein</fullName>
    </submittedName>
</protein>
<accession>A0A2S1FJB7</accession>
<evidence type="ECO:0000313" key="1">
    <source>
        <dbReference type="EMBL" id="AWD72287.1"/>
    </source>
</evidence>
<dbReference type="InterPro" id="IPR010985">
    <property type="entry name" value="Ribbon_hlx_hlx"/>
</dbReference>
<dbReference type="InterPro" id="IPR013321">
    <property type="entry name" value="Arc_rbn_hlx_hlx"/>
</dbReference>
<reference evidence="1" key="1">
    <citation type="submission" date="2018-01" db="EMBL/GenBank/DDBJ databases">
        <title>Plasmids of psychrophilic Polaromonas spp. isolated from Arctic and Antarctic glaciers.</title>
        <authorList>
            <person name="Dziewit L."/>
            <person name="Ciok A."/>
        </authorList>
    </citation>
    <scope>NUCLEOTIDE SEQUENCE</scope>
    <source>
        <plasmid evidence="1">pH8NP2</plasmid>
    </source>
</reference>
<dbReference type="RefSeq" id="WP_181375933.1">
    <property type="nucleotide sequence ID" value="NZ_MG869622.1"/>
</dbReference>
<dbReference type="Gene3D" id="1.10.1220.10">
    <property type="entry name" value="Met repressor-like"/>
    <property type="match status" value="1"/>
</dbReference>
<dbReference type="EMBL" id="MG869622">
    <property type="protein sequence ID" value="AWD72287.1"/>
    <property type="molecule type" value="Genomic_DNA"/>
</dbReference>
<dbReference type="AlphaFoldDB" id="A0A2S1FJB7"/>
<organism evidence="1">
    <name type="scientific">Polaromonas sp. H8N</name>
    <dbReference type="NCBI Taxonomy" id="1840297"/>
    <lineage>
        <taxon>Bacteria</taxon>
        <taxon>Pseudomonadati</taxon>
        <taxon>Pseudomonadota</taxon>
        <taxon>Betaproteobacteria</taxon>
        <taxon>Burkholderiales</taxon>
        <taxon>Comamonadaceae</taxon>
        <taxon>Polaromonas</taxon>
    </lineage>
</organism>
<sequence>MQEKPAELAVAPNTSAQEPVVWVRINAQVTQAEHQKLKIYAAKNRTTISELLRNFIGTLKD</sequence>
<proteinExistence type="predicted"/>
<keyword evidence="1" id="KW-0614">Plasmid</keyword>
<dbReference type="SUPFAM" id="SSF47598">
    <property type="entry name" value="Ribbon-helix-helix"/>
    <property type="match status" value="1"/>
</dbReference>